<dbReference type="GO" id="GO:0003677">
    <property type="term" value="F:DNA binding"/>
    <property type="evidence" value="ECO:0007669"/>
    <property type="project" value="InterPro"/>
</dbReference>
<accession>A0A841EK31</accession>
<feature type="coiled-coil region" evidence="1">
    <location>
        <begin position="81"/>
        <end position="111"/>
    </location>
</feature>
<keyword evidence="3" id="KW-1185">Reference proteome</keyword>
<proteinExistence type="predicted"/>
<dbReference type="AlphaFoldDB" id="A0A841EK31"/>
<protein>
    <submittedName>
        <fullName evidence="2">Transcriptional regulator with XRE-family HTH domain</fullName>
    </submittedName>
</protein>
<gene>
    <name evidence="2" type="ORF">HNP25_002561</name>
</gene>
<sequence>MSKYPIGLIIKDLIAEKNLSISIISSTLGISRQAVYQSFNRKTMDKEDIEKWAKALETTSENILSKIDGKKEESEENHYLIQILERIEKQMSEQSEQLRRKDEQISQLLQTNNALVMSSLKKHNPAPDEHSAAKIISLLPKVEKAIA</sequence>
<keyword evidence="1" id="KW-0175">Coiled coil</keyword>
<dbReference type="CDD" id="cd00093">
    <property type="entry name" value="HTH_XRE"/>
    <property type="match status" value="1"/>
</dbReference>
<reference evidence="2 3" key="1">
    <citation type="submission" date="2020-08" db="EMBL/GenBank/DDBJ databases">
        <title>Functional genomics of gut bacteria from endangered species of beetles.</title>
        <authorList>
            <person name="Carlos-Shanley C."/>
        </authorList>
    </citation>
    <scope>NUCLEOTIDE SEQUENCE [LARGE SCALE GENOMIC DNA]</scope>
    <source>
        <strain evidence="2 3">S00070</strain>
    </source>
</reference>
<name>A0A841EK31_9BACT</name>
<dbReference type="Proteomes" id="UP000524404">
    <property type="component" value="Unassembled WGS sequence"/>
</dbReference>
<organism evidence="2 3">
    <name type="scientific">Arcicella rosea</name>
    <dbReference type="NCBI Taxonomy" id="502909"/>
    <lineage>
        <taxon>Bacteria</taxon>
        <taxon>Pseudomonadati</taxon>
        <taxon>Bacteroidota</taxon>
        <taxon>Cytophagia</taxon>
        <taxon>Cytophagales</taxon>
        <taxon>Flectobacillaceae</taxon>
        <taxon>Arcicella</taxon>
    </lineage>
</organism>
<dbReference type="InterPro" id="IPR001387">
    <property type="entry name" value="Cro/C1-type_HTH"/>
</dbReference>
<evidence type="ECO:0000256" key="1">
    <source>
        <dbReference type="SAM" id="Coils"/>
    </source>
</evidence>
<evidence type="ECO:0000313" key="3">
    <source>
        <dbReference type="Proteomes" id="UP000524404"/>
    </source>
</evidence>
<comment type="caution">
    <text evidence="2">The sequence shown here is derived from an EMBL/GenBank/DDBJ whole genome shotgun (WGS) entry which is preliminary data.</text>
</comment>
<dbReference type="EMBL" id="JACHKT010000017">
    <property type="protein sequence ID" value="MBB6003902.1"/>
    <property type="molecule type" value="Genomic_DNA"/>
</dbReference>
<dbReference type="RefSeq" id="WP_184134589.1">
    <property type="nucleotide sequence ID" value="NZ_JACHKT010000017.1"/>
</dbReference>
<evidence type="ECO:0000313" key="2">
    <source>
        <dbReference type="EMBL" id="MBB6003902.1"/>
    </source>
</evidence>
<dbReference type="SUPFAM" id="SSF47413">
    <property type="entry name" value="lambda repressor-like DNA-binding domains"/>
    <property type="match status" value="1"/>
</dbReference>
<dbReference type="InterPro" id="IPR010982">
    <property type="entry name" value="Lambda_DNA-bd_dom_sf"/>
</dbReference>
<dbReference type="Gene3D" id="1.10.260.40">
    <property type="entry name" value="lambda repressor-like DNA-binding domains"/>
    <property type="match status" value="1"/>
</dbReference>